<dbReference type="GO" id="GO:0015190">
    <property type="term" value="F:L-leucine transmembrane transporter activity"/>
    <property type="evidence" value="ECO:0007669"/>
    <property type="project" value="TreeGrafter"/>
</dbReference>
<feature type="compositionally biased region" description="Acidic residues" evidence="9">
    <location>
        <begin position="512"/>
        <end position="529"/>
    </location>
</feature>
<feature type="transmembrane region" description="Helical" evidence="10">
    <location>
        <begin position="307"/>
        <end position="331"/>
    </location>
</feature>
<feature type="compositionally biased region" description="Low complexity" evidence="9">
    <location>
        <begin position="544"/>
        <end position="562"/>
    </location>
</feature>
<protein>
    <submittedName>
        <fullName evidence="11">Branched chain amino acid: Na+ symporter</fullName>
    </submittedName>
</protein>
<dbReference type="AlphaFoldDB" id="A0A087BCF0"/>
<evidence type="ECO:0000313" key="11">
    <source>
        <dbReference type="EMBL" id="KFI68700.1"/>
    </source>
</evidence>
<feature type="transmembrane region" description="Helical" evidence="10">
    <location>
        <begin position="105"/>
        <end position="128"/>
    </location>
</feature>
<keyword evidence="6" id="KW-0029">Amino-acid transport</keyword>
<comment type="subcellular location">
    <subcellularLocation>
        <location evidence="1">Cell membrane</location>
        <topology evidence="1">Multi-pass membrane protein</topology>
    </subcellularLocation>
</comment>
<keyword evidence="8 10" id="KW-0472">Membrane</keyword>
<evidence type="ECO:0000256" key="9">
    <source>
        <dbReference type="SAM" id="MobiDB-lite"/>
    </source>
</evidence>
<keyword evidence="5 10" id="KW-0812">Transmembrane</keyword>
<dbReference type="EMBL" id="JGZB01000003">
    <property type="protein sequence ID" value="KFI68700.1"/>
    <property type="molecule type" value="Genomic_DNA"/>
</dbReference>
<dbReference type="Proteomes" id="UP000029052">
    <property type="component" value="Unassembled WGS sequence"/>
</dbReference>
<keyword evidence="4" id="KW-1003">Cell membrane</keyword>
<dbReference type="GO" id="GO:0005304">
    <property type="term" value="F:L-valine transmembrane transporter activity"/>
    <property type="evidence" value="ECO:0007669"/>
    <property type="project" value="TreeGrafter"/>
</dbReference>
<feature type="transmembrane region" description="Helical" evidence="10">
    <location>
        <begin position="381"/>
        <end position="398"/>
    </location>
</feature>
<keyword evidence="7 10" id="KW-1133">Transmembrane helix</keyword>
<dbReference type="GO" id="GO:0015820">
    <property type="term" value="P:L-leucine transport"/>
    <property type="evidence" value="ECO:0007669"/>
    <property type="project" value="TreeGrafter"/>
</dbReference>
<reference evidence="11 12" key="1">
    <citation type="submission" date="2014-03" db="EMBL/GenBank/DDBJ databases">
        <title>Genomics of Bifidobacteria.</title>
        <authorList>
            <person name="Ventura M."/>
            <person name="Milani C."/>
            <person name="Lugli G.A."/>
        </authorList>
    </citation>
    <scope>NUCLEOTIDE SEQUENCE [LARGE SCALE GENOMIC DNA]</scope>
    <source>
        <strain evidence="11 12">LMG 11591</strain>
    </source>
</reference>
<accession>A0A087BCF0</accession>
<gene>
    <name evidence="11" type="ORF">BMAGN_0569</name>
</gene>
<evidence type="ECO:0000256" key="8">
    <source>
        <dbReference type="ARBA" id="ARBA00023136"/>
    </source>
</evidence>
<evidence type="ECO:0000256" key="7">
    <source>
        <dbReference type="ARBA" id="ARBA00022989"/>
    </source>
</evidence>
<feature type="transmembrane region" description="Helical" evidence="10">
    <location>
        <begin position="410"/>
        <end position="430"/>
    </location>
</feature>
<dbReference type="Gene3D" id="1.20.1740.10">
    <property type="entry name" value="Amino acid/polyamine transporter I"/>
    <property type="match status" value="1"/>
</dbReference>
<name>A0A087BCF0_9BIFI</name>
<feature type="transmembrane region" description="Helical" evidence="10">
    <location>
        <begin position="180"/>
        <end position="200"/>
    </location>
</feature>
<evidence type="ECO:0000313" key="12">
    <source>
        <dbReference type="Proteomes" id="UP000029052"/>
    </source>
</evidence>
<feature type="transmembrane region" description="Helical" evidence="10">
    <location>
        <begin position="352"/>
        <end position="375"/>
    </location>
</feature>
<evidence type="ECO:0000256" key="10">
    <source>
        <dbReference type="SAM" id="Phobius"/>
    </source>
</evidence>
<feature type="transmembrane region" description="Helical" evidence="10">
    <location>
        <begin position="70"/>
        <end position="93"/>
    </location>
</feature>
<evidence type="ECO:0000256" key="1">
    <source>
        <dbReference type="ARBA" id="ARBA00004651"/>
    </source>
</evidence>
<evidence type="ECO:0000256" key="3">
    <source>
        <dbReference type="ARBA" id="ARBA00022448"/>
    </source>
</evidence>
<dbReference type="eggNOG" id="COG1114">
    <property type="taxonomic scope" value="Bacteria"/>
</dbReference>
<dbReference type="GO" id="GO:0015188">
    <property type="term" value="F:L-isoleucine transmembrane transporter activity"/>
    <property type="evidence" value="ECO:0007669"/>
    <property type="project" value="TreeGrafter"/>
</dbReference>
<dbReference type="PANTHER" id="PTHR30588:SF0">
    <property type="entry name" value="BRANCHED-CHAIN AMINO ACID PERMEASE BRNQ"/>
    <property type="match status" value="1"/>
</dbReference>
<feature type="transmembrane region" description="Helical" evidence="10">
    <location>
        <begin position="229"/>
        <end position="248"/>
    </location>
</feature>
<dbReference type="InterPro" id="IPR004685">
    <property type="entry name" value="Brnchd-chn_aa_trnsp_Livcs"/>
</dbReference>
<keyword evidence="12" id="KW-1185">Reference proteome</keyword>
<organism evidence="11 12">
    <name type="scientific">Bifidobacterium magnum</name>
    <dbReference type="NCBI Taxonomy" id="1692"/>
    <lineage>
        <taxon>Bacteria</taxon>
        <taxon>Bacillati</taxon>
        <taxon>Actinomycetota</taxon>
        <taxon>Actinomycetes</taxon>
        <taxon>Bifidobacteriales</taxon>
        <taxon>Bifidobacteriaceae</taxon>
        <taxon>Bifidobacterium</taxon>
    </lineage>
</organism>
<evidence type="ECO:0000256" key="6">
    <source>
        <dbReference type="ARBA" id="ARBA00022970"/>
    </source>
</evidence>
<comment type="caution">
    <text evidence="11">The sequence shown here is derived from an EMBL/GenBank/DDBJ whole genome shotgun (WGS) entry which is preliminary data.</text>
</comment>
<keyword evidence="3" id="KW-0813">Transport</keyword>
<feature type="transmembrane region" description="Helical" evidence="10">
    <location>
        <begin position="260"/>
        <end position="287"/>
    </location>
</feature>
<feature type="transmembrane region" description="Helical" evidence="10">
    <location>
        <begin position="148"/>
        <end position="168"/>
    </location>
</feature>
<proteinExistence type="inferred from homology"/>
<dbReference type="NCBIfam" id="TIGR00796">
    <property type="entry name" value="livcs"/>
    <property type="match status" value="1"/>
</dbReference>
<dbReference type="STRING" id="1692.BMAGN_0569"/>
<dbReference type="GO" id="GO:0005886">
    <property type="term" value="C:plasma membrane"/>
    <property type="evidence" value="ECO:0007669"/>
    <property type="project" value="UniProtKB-SubCell"/>
</dbReference>
<evidence type="ECO:0000256" key="5">
    <source>
        <dbReference type="ARBA" id="ARBA00022692"/>
    </source>
</evidence>
<feature type="transmembrane region" description="Helical" evidence="10">
    <location>
        <begin position="450"/>
        <end position="470"/>
    </location>
</feature>
<dbReference type="PANTHER" id="PTHR30588">
    <property type="entry name" value="BRANCHED-CHAIN AMINO ACID TRANSPORT SYSTEM 2 CARRIER PROTEIN"/>
    <property type="match status" value="1"/>
</dbReference>
<evidence type="ECO:0000256" key="4">
    <source>
        <dbReference type="ARBA" id="ARBA00022475"/>
    </source>
</evidence>
<sequence>MNKSAAQGDTTDTRTVATKTTAVEQGVTTGRRTLSAHQRTIVAITFFSMFFGAGNLIFPPYVGALAGNASLGALVGFIISAVSLPVLAVVAVSKAGGFANMAGRVSRIFAVVLAVAIILTIGPLFAIPRGASTSYEMMVAPFVGADNHVVAQLIYSAVFFILSFIVAQHPEKLSKVLGKVMGPILLIMIAILVIVCFFIHHPAFSAPTGDFKAHQFVTGFLNGYQTMDMLAGAYFGIVISANIGAFGVKNEKKNHHEVAFTGCLAGIMLAVVYGALGFVGAVSGSLFPISPDETGATVLTNLAKSAFGPVGIVFIGIIFVVACFNCCTGLLSTVSSFFHEQFPTVFGKKVSYRAWSVLFTVVAFIISNAGLSLIIQLAAPILEALYPIAIVLVILTLLHKKFTSHYPRIYFWSVLFTTIVSLCSCILAFVHMAGGSIPPLEHVMSIIPGYGMSLEWILPAFVGAVIGFDLSMFHRNWKRDEEDPHVVAAREAKKQAALDSLMQSGRVIRDGSDEDDETDTGNETDEEAAKDEGVDAPDTSQTPDTGGAADTADTADTTATTK</sequence>
<feature type="region of interest" description="Disordered" evidence="9">
    <location>
        <begin position="504"/>
        <end position="562"/>
    </location>
</feature>
<comment type="similarity">
    <text evidence="2">Belongs to the branched chain amino acid transporter family.</text>
</comment>
<dbReference type="GO" id="GO:0015818">
    <property type="term" value="P:isoleucine transport"/>
    <property type="evidence" value="ECO:0007669"/>
    <property type="project" value="TreeGrafter"/>
</dbReference>
<evidence type="ECO:0000256" key="2">
    <source>
        <dbReference type="ARBA" id="ARBA00008540"/>
    </source>
</evidence>
<feature type="transmembrane region" description="Helical" evidence="10">
    <location>
        <begin position="40"/>
        <end position="58"/>
    </location>
</feature>
<dbReference type="Pfam" id="PF05525">
    <property type="entry name" value="Branch_AA_trans"/>
    <property type="match status" value="1"/>
</dbReference>